<feature type="transmembrane region" description="Helical" evidence="1">
    <location>
        <begin position="122"/>
        <end position="144"/>
    </location>
</feature>
<dbReference type="AlphaFoldDB" id="A0A9J6ZFN5"/>
<proteinExistence type="predicted"/>
<organism evidence="2 3">
    <name type="scientific">Candidatus Pristimantibacillus lignocellulolyticus</name>
    <dbReference type="NCBI Taxonomy" id="2994561"/>
    <lineage>
        <taxon>Bacteria</taxon>
        <taxon>Bacillati</taxon>
        <taxon>Bacillota</taxon>
        <taxon>Bacilli</taxon>
        <taxon>Bacillales</taxon>
        <taxon>Paenibacillaceae</taxon>
        <taxon>Candidatus Pristimantibacillus</taxon>
    </lineage>
</organism>
<evidence type="ECO:0000313" key="2">
    <source>
        <dbReference type="EMBL" id="URN94852.1"/>
    </source>
</evidence>
<feature type="transmembrane region" description="Helical" evidence="1">
    <location>
        <begin position="85"/>
        <end position="110"/>
    </location>
</feature>
<keyword evidence="1" id="KW-0812">Transmembrane</keyword>
<sequence length="234" mass="27009">MTFHLVNYLLKSYIRSHRYFPAIVFFLLCIMILYSYKPNPVVETYALSAVFLYIISAWICYSFLNSTNRIHGQIISLHAGSIRTYLIGKIVMVCMLCFGLCILAVLYPLATNMFDEPLTLKMWLLALAIHFEISLLGIIIPLFFNSSFIKSGSFSISCILIILVITLAKNGIIETYGSWLIYLFWLMPPAFQMINMFSAFDNYSSLSIFASLFFPILYFMVCVLIYLKLQQKRM</sequence>
<feature type="transmembrane region" description="Helical" evidence="1">
    <location>
        <begin position="19"/>
        <end position="36"/>
    </location>
</feature>
<evidence type="ECO:0000256" key="1">
    <source>
        <dbReference type="SAM" id="Phobius"/>
    </source>
</evidence>
<reference evidence="2" key="1">
    <citation type="submission" date="2022-05" db="EMBL/GenBank/DDBJ databases">
        <title>Novel bacterial taxa in a minimal lignocellulolytic consortium and its capacity to transform plastics disclosed by genome-resolved metagenomics.</title>
        <authorList>
            <person name="Rodriguez C.A.D."/>
            <person name="Diaz-Garcia L."/>
            <person name="Herrera K."/>
            <person name="Tarazona N.A."/>
            <person name="Sproer C."/>
            <person name="Overmann J."/>
            <person name="Jimenez D.J."/>
        </authorList>
    </citation>
    <scope>NUCLEOTIDE SEQUENCE</scope>
    <source>
        <strain evidence="2">MAG5</strain>
    </source>
</reference>
<feature type="transmembrane region" description="Helical" evidence="1">
    <location>
        <begin position="156"/>
        <end position="185"/>
    </location>
</feature>
<feature type="transmembrane region" description="Helical" evidence="1">
    <location>
        <begin position="205"/>
        <end position="227"/>
    </location>
</feature>
<feature type="transmembrane region" description="Helical" evidence="1">
    <location>
        <begin position="42"/>
        <end position="64"/>
    </location>
</feature>
<dbReference type="KEGG" id="plig:NAG76_00905"/>
<keyword evidence="1" id="KW-1133">Transmembrane helix</keyword>
<evidence type="ECO:0000313" key="3">
    <source>
        <dbReference type="Proteomes" id="UP001056756"/>
    </source>
</evidence>
<dbReference type="EMBL" id="CP097899">
    <property type="protein sequence ID" value="URN94852.1"/>
    <property type="molecule type" value="Genomic_DNA"/>
</dbReference>
<keyword evidence="1" id="KW-0472">Membrane</keyword>
<accession>A0A9J6ZFN5</accession>
<dbReference type="Proteomes" id="UP001056756">
    <property type="component" value="Chromosome"/>
</dbReference>
<name>A0A9J6ZFN5_9BACL</name>
<gene>
    <name evidence="2" type="ORF">NAG76_00905</name>
</gene>
<protein>
    <submittedName>
        <fullName evidence="2">Uncharacterized protein</fullName>
    </submittedName>
</protein>